<reference evidence="3" key="1">
    <citation type="journal article" date="2019" name="Int. J. Syst. Evol. Microbiol.">
        <title>The Global Catalogue of Microorganisms (GCM) 10K type strain sequencing project: providing services to taxonomists for standard genome sequencing and annotation.</title>
        <authorList>
            <consortium name="The Broad Institute Genomics Platform"/>
            <consortium name="The Broad Institute Genome Sequencing Center for Infectious Disease"/>
            <person name="Wu L."/>
            <person name="Ma J."/>
        </authorList>
    </citation>
    <scope>NUCLEOTIDE SEQUENCE [LARGE SCALE GENOMIC DNA]</scope>
    <source>
        <strain evidence="3">JCM 31486</strain>
    </source>
</reference>
<gene>
    <name evidence="2" type="ORF">ACFQ1S_43555</name>
</gene>
<name>A0ABW3MQS5_9PSEU</name>
<accession>A0ABW3MQS5</accession>
<feature type="non-terminal residue" evidence="2">
    <location>
        <position position="156"/>
    </location>
</feature>
<dbReference type="Gene3D" id="3.40.50.1820">
    <property type="entry name" value="alpha/beta hydrolase"/>
    <property type="match status" value="1"/>
</dbReference>
<evidence type="ECO:0000259" key="1">
    <source>
        <dbReference type="Pfam" id="PF12697"/>
    </source>
</evidence>
<dbReference type="EMBL" id="JBHTIS010004015">
    <property type="protein sequence ID" value="MFD1051959.1"/>
    <property type="molecule type" value="Genomic_DNA"/>
</dbReference>
<feature type="domain" description="AB hydrolase-1" evidence="1">
    <location>
        <begin position="18"/>
        <end position="113"/>
    </location>
</feature>
<sequence length="156" mass="17705">MVYQRKQQEIHDRIRQIVADVDDRLGRDPEHPVHLIGHSLGATIALDLATRPEDPLWTDSVTTFGSLWPLFHVCDPRRGLLPYTGSSPVRLPPSVRRWTNLWEPLDPLAFVAARVFTLANGELPRDVEVQHRYASGLSTHSVYWTAPQLVSELVRA</sequence>
<keyword evidence="3" id="KW-1185">Reference proteome</keyword>
<dbReference type="InterPro" id="IPR000073">
    <property type="entry name" value="AB_hydrolase_1"/>
</dbReference>
<organism evidence="2 3">
    <name type="scientific">Kibdelosporangium lantanae</name>
    <dbReference type="NCBI Taxonomy" id="1497396"/>
    <lineage>
        <taxon>Bacteria</taxon>
        <taxon>Bacillati</taxon>
        <taxon>Actinomycetota</taxon>
        <taxon>Actinomycetes</taxon>
        <taxon>Pseudonocardiales</taxon>
        <taxon>Pseudonocardiaceae</taxon>
        <taxon>Kibdelosporangium</taxon>
    </lineage>
</organism>
<evidence type="ECO:0000313" key="3">
    <source>
        <dbReference type="Proteomes" id="UP001597045"/>
    </source>
</evidence>
<dbReference type="Pfam" id="PF12697">
    <property type="entry name" value="Abhydrolase_6"/>
    <property type="match status" value="1"/>
</dbReference>
<keyword evidence="2" id="KW-0378">Hydrolase</keyword>
<dbReference type="GO" id="GO:0016787">
    <property type="term" value="F:hydrolase activity"/>
    <property type="evidence" value="ECO:0007669"/>
    <property type="project" value="UniProtKB-KW"/>
</dbReference>
<dbReference type="InterPro" id="IPR029058">
    <property type="entry name" value="AB_hydrolase_fold"/>
</dbReference>
<dbReference type="SUPFAM" id="SSF53474">
    <property type="entry name" value="alpha/beta-Hydrolases"/>
    <property type="match status" value="1"/>
</dbReference>
<evidence type="ECO:0000313" key="2">
    <source>
        <dbReference type="EMBL" id="MFD1051959.1"/>
    </source>
</evidence>
<comment type="caution">
    <text evidence="2">The sequence shown here is derived from an EMBL/GenBank/DDBJ whole genome shotgun (WGS) entry which is preliminary data.</text>
</comment>
<proteinExistence type="predicted"/>
<dbReference type="Proteomes" id="UP001597045">
    <property type="component" value="Unassembled WGS sequence"/>
</dbReference>
<protein>
    <submittedName>
        <fullName evidence="2">Alpha/beta fold hydrolase</fullName>
    </submittedName>
</protein>